<dbReference type="STRING" id="92696.A0A4R0RYV5"/>
<dbReference type="EMBL" id="RWJN01000068">
    <property type="protein sequence ID" value="TCD68384.1"/>
    <property type="molecule type" value="Genomic_DNA"/>
</dbReference>
<dbReference type="Pfam" id="PF11807">
    <property type="entry name" value="UstYa"/>
    <property type="match status" value="1"/>
</dbReference>
<evidence type="ECO:0000313" key="5">
    <source>
        <dbReference type="EMBL" id="TCD68384.1"/>
    </source>
</evidence>
<gene>
    <name evidence="5" type="ORF">EIP91_010893</name>
</gene>
<dbReference type="GO" id="GO:0016491">
    <property type="term" value="F:oxidoreductase activity"/>
    <property type="evidence" value="ECO:0007669"/>
    <property type="project" value="UniProtKB-KW"/>
</dbReference>
<comment type="similarity">
    <text evidence="3">Belongs to the ustYa family.</text>
</comment>
<feature type="transmembrane region" description="Helical" evidence="4">
    <location>
        <begin position="14"/>
        <end position="32"/>
    </location>
</feature>
<dbReference type="PANTHER" id="PTHR33365">
    <property type="entry name" value="YALI0B05434P"/>
    <property type="match status" value="1"/>
</dbReference>
<dbReference type="Proteomes" id="UP000292702">
    <property type="component" value="Unassembled WGS sequence"/>
</dbReference>
<comment type="pathway">
    <text evidence="1">Mycotoxin biosynthesis.</text>
</comment>
<keyword evidence="4" id="KW-0812">Transmembrane</keyword>
<accession>A0A4R0RYV5</accession>
<dbReference type="InterPro" id="IPR021765">
    <property type="entry name" value="UstYa-like"/>
</dbReference>
<keyword evidence="6" id="KW-1185">Reference proteome</keyword>
<name>A0A4R0RYV5_9APHY</name>
<evidence type="ECO:0000256" key="2">
    <source>
        <dbReference type="ARBA" id="ARBA00023002"/>
    </source>
</evidence>
<dbReference type="PANTHER" id="PTHR33365:SF11">
    <property type="entry name" value="TAT PATHWAY SIGNAL SEQUENCE"/>
    <property type="match status" value="1"/>
</dbReference>
<reference evidence="5 6" key="1">
    <citation type="submission" date="2018-11" db="EMBL/GenBank/DDBJ databases">
        <title>Genome assembly of Steccherinum ochraceum LE-BIN_3174, the white-rot fungus of the Steccherinaceae family (The Residual Polyporoid clade, Polyporales, Basidiomycota).</title>
        <authorList>
            <person name="Fedorova T.V."/>
            <person name="Glazunova O.A."/>
            <person name="Landesman E.O."/>
            <person name="Moiseenko K.V."/>
            <person name="Psurtseva N.V."/>
            <person name="Savinova O.S."/>
            <person name="Shakhova N.V."/>
            <person name="Tyazhelova T.V."/>
            <person name="Vasina D.V."/>
        </authorList>
    </citation>
    <scope>NUCLEOTIDE SEQUENCE [LARGE SCALE GENOMIC DNA]</scope>
    <source>
        <strain evidence="5 6">LE-BIN_3174</strain>
    </source>
</reference>
<keyword evidence="2" id="KW-0560">Oxidoreductase</keyword>
<protein>
    <submittedName>
        <fullName evidence="5">Uncharacterized protein</fullName>
    </submittedName>
</protein>
<keyword evidence="4" id="KW-0472">Membrane</keyword>
<comment type="caution">
    <text evidence="5">The sequence shown here is derived from an EMBL/GenBank/DDBJ whole genome shotgun (WGS) entry which is preliminary data.</text>
</comment>
<sequence>MSRNPVGSEVIRPVLARAFALFYVLANVWLAMRYLHLKRDHPVEDLRYEDPSQTFTYVGNDYPVWYEPNHPPVEMTFSESKRYTSHPADKPNWTMLQAANRTSGFIRLGPDSRMFAVAMFHELHCVYILHRAFSDLTFTHEESEHHVQHCLTYLRQLFLCSADATLEPGDFEKRTYETDVELVTRSCRDWEAVYSAEEKNYEAWILRHSGIPS</sequence>
<dbReference type="GO" id="GO:0043386">
    <property type="term" value="P:mycotoxin biosynthetic process"/>
    <property type="evidence" value="ECO:0007669"/>
    <property type="project" value="InterPro"/>
</dbReference>
<evidence type="ECO:0000256" key="3">
    <source>
        <dbReference type="ARBA" id="ARBA00035112"/>
    </source>
</evidence>
<evidence type="ECO:0000256" key="1">
    <source>
        <dbReference type="ARBA" id="ARBA00004685"/>
    </source>
</evidence>
<dbReference type="OrthoDB" id="3687641at2759"/>
<evidence type="ECO:0000256" key="4">
    <source>
        <dbReference type="SAM" id="Phobius"/>
    </source>
</evidence>
<proteinExistence type="inferred from homology"/>
<dbReference type="AlphaFoldDB" id="A0A4R0RYV5"/>
<keyword evidence="4" id="KW-1133">Transmembrane helix</keyword>
<evidence type="ECO:0000313" key="6">
    <source>
        <dbReference type="Proteomes" id="UP000292702"/>
    </source>
</evidence>
<organism evidence="5 6">
    <name type="scientific">Steccherinum ochraceum</name>
    <dbReference type="NCBI Taxonomy" id="92696"/>
    <lineage>
        <taxon>Eukaryota</taxon>
        <taxon>Fungi</taxon>
        <taxon>Dikarya</taxon>
        <taxon>Basidiomycota</taxon>
        <taxon>Agaricomycotina</taxon>
        <taxon>Agaricomycetes</taxon>
        <taxon>Polyporales</taxon>
        <taxon>Steccherinaceae</taxon>
        <taxon>Steccherinum</taxon>
    </lineage>
</organism>